<dbReference type="SUPFAM" id="SSF56112">
    <property type="entry name" value="Protein kinase-like (PK-like)"/>
    <property type="match status" value="1"/>
</dbReference>
<dbReference type="RefSeq" id="WP_041061416.1">
    <property type="nucleotide sequence ID" value="NZ_JXRR01000022.1"/>
</dbReference>
<feature type="domain" description="Aminoglycoside phosphotransferase" evidence="2">
    <location>
        <begin position="12"/>
        <end position="242"/>
    </location>
</feature>
<keyword evidence="1" id="KW-1133">Transmembrane helix</keyword>
<organism evidence="3 4">
    <name type="scientific">Jeotgalibacillus campisalis</name>
    <dbReference type="NCBI Taxonomy" id="220754"/>
    <lineage>
        <taxon>Bacteria</taxon>
        <taxon>Bacillati</taxon>
        <taxon>Bacillota</taxon>
        <taxon>Bacilli</taxon>
        <taxon>Bacillales</taxon>
        <taxon>Caryophanaceae</taxon>
        <taxon>Jeotgalibacillus</taxon>
    </lineage>
</organism>
<sequence>MLDLNNHAAFQTIKPIHKGWSSDKKYYVETRTNEKLLLRLADRKEYDQKLIEFNTMKELSTSGLPISQPVDFGLCDEGRSVYSLFTWCEGEDAETELPKLTQAKQYELGVTCGKILKKIHSIPAPSGQENWSTYFNRKIDKKMKSYLECGIRFKEDDKVIAFIEDHRHLLQGRPQSFQHGDYHVGNMIISPMGNLSIIDFNRCDYGDPWEEFNRIVFSAAVSPAFAAGQVNGYFNGKPPRQFFSLLVFYICSNMLSSIPWAIPFGEQQIAFMKNQANEVLGWFENLVHPVPLWYQEMNSPFN</sequence>
<dbReference type="PANTHER" id="PTHR41283">
    <property type="entry name" value="AMINOGLYCOSIDE PHOSPHOTRANSFERASE"/>
    <property type="match status" value="1"/>
</dbReference>
<dbReference type="AlphaFoldDB" id="A0A0C2QYL0"/>
<gene>
    <name evidence="3" type="ORF">KR50_35230</name>
</gene>
<dbReference type="Gene3D" id="3.90.1200.10">
    <property type="match status" value="1"/>
</dbReference>
<protein>
    <recommendedName>
        <fullName evidence="2">Aminoglycoside phosphotransferase domain-containing protein</fullName>
    </recommendedName>
</protein>
<dbReference type="PATRIC" id="fig|220754.4.peg.3536"/>
<accession>A0A0C2QYL0</accession>
<dbReference type="Proteomes" id="UP000031972">
    <property type="component" value="Unassembled WGS sequence"/>
</dbReference>
<feature type="transmembrane region" description="Helical" evidence="1">
    <location>
        <begin position="242"/>
        <end position="262"/>
    </location>
</feature>
<dbReference type="PANTHER" id="PTHR41283:SF1">
    <property type="entry name" value="AMINOGLYCOSIDE PHOSPHOTRANSFERASE DOMAIN-CONTAINING PROTEIN"/>
    <property type="match status" value="1"/>
</dbReference>
<evidence type="ECO:0000313" key="3">
    <source>
        <dbReference type="EMBL" id="KIL43120.1"/>
    </source>
</evidence>
<evidence type="ECO:0000256" key="1">
    <source>
        <dbReference type="SAM" id="Phobius"/>
    </source>
</evidence>
<dbReference type="Pfam" id="PF01636">
    <property type="entry name" value="APH"/>
    <property type="match status" value="1"/>
</dbReference>
<reference evidence="3 4" key="1">
    <citation type="submission" date="2015-01" db="EMBL/GenBank/DDBJ databases">
        <title>Jeotgalibacillus campisalis genome sequencing.</title>
        <authorList>
            <person name="Goh K.M."/>
            <person name="Chan K.-G."/>
            <person name="Yaakop A.S."/>
            <person name="Ee R."/>
            <person name="Gan H.M."/>
            <person name="Chan C.S."/>
        </authorList>
    </citation>
    <scope>NUCLEOTIDE SEQUENCE [LARGE SCALE GENOMIC DNA]</scope>
    <source>
        <strain evidence="3 4">SF-57</strain>
    </source>
</reference>
<dbReference type="InterPro" id="IPR011009">
    <property type="entry name" value="Kinase-like_dom_sf"/>
</dbReference>
<dbReference type="InterPro" id="IPR002575">
    <property type="entry name" value="Aminoglycoside_PTrfase"/>
</dbReference>
<proteinExistence type="predicted"/>
<evidence type="ECO:0000313" key="4">
    <source>
        <dbReference type="Proteomes" id="UP000031972"/>
    </source>
</evidence>
<name>A0A0C2QYL0_9BACL</name>
<comment type="caution">
    <text evidence="3">The sequence shown here is derived from an EMBL/GenBank/DDBJ whole genome shotgun (WGS) entry which is preliminary data.</text>
</comment>
<keyword evidence="1" id="KW-0812">Transmembrane</keyword>
<keyword evidence="1" id="KW-0472">Membrane</keyword>
<evidence type="ECO:0000259" key="2">
    <source>
        <dbReference type="Pfam" id="PF01636"/>
    </source>
</evidence>
<keyword evidence="4" id="KW-1185">Reference proteome</keyword>
<dbReference type="OrthoDB" id="334783at2"/>
<dbReference type="EMBL" id="JXRR01000022">
    <property type="protein sequence ID" value="KIL43120.1"/>
    <property type="molecule type" value="Genomic_DNA"/>
</dbReference>